<feature type="transmembrane region" description="Helical" evidence="7">
    <location>
        <begin position="336"/>
        <end position="357"/>
    </location>
</feature>
<protein>
    <submittedName>
        <fullName evidence="8">Transmembrane protein</fullName>
    </submittedName>
</protein>
<sequence>MLSVEKQDKAFAAVNQSYGTLEEGNANGALVKGKSLVLVSIAAIALYSQYFAIGIIYGMLPGLKYPVFNNYLHMEGYQTAAYGVLIYIGWSFKVFLGMLSDCFPIFGYRRKAWMIIGWTIAALALCILTFTPFPKPFCDSHLIKCPLITPSIVELRKNGTFNYYNLDAPNDGFKFILLSVLVGFGYVMADCAADAMVVQYAQREPLAIRGRTQTAVYSSRYIGQMFAQLLIAFLLNGKIYGGSFDFTVTPNVMYGICLIPCVLIIPSTIFLLPEMSSEPTSFSTWLYSFWELLQTRVMWQVVAFKFLNSVFSSFSATPSVPIARSWAHVEPINDSLSGVLGSFIMSMIMVVVGKWGLHWNWRSVIAISTVFIVVIDAFAVFFTIWDIYRNQWFYTGVVLAEKLPDGIRFMVASYCSVEIANIGNEGATYGLITTVSNLATPFASVFYKLVDSIFSVSQTDIARDDQIVRWQVTYCFLIAYAMKLSALVWLFLLPPQKEALQHMKKYGGSSKVAGGVVVGVFFFALAFSVTTNFMSIYPATKCYRIAGGDGNCV</sequence>
<feature type="transmembrane region" description="Helical" evidence="7">
    <location>
        <begin position="221"/>
        <end position="240"/>
    </location>
</feature>
<dbReference type="InterPro" id="IPR039309">
    <property type="entry name" value="BT1"/>
</dbReference>
<feature type="transmembrane region" description="Helical" evidence="7">
    <location>
        <begin position="36"/>
        <end position="60"/>
    </location>
</feature>
<feature type="transmembrane region" description="Helical" evidence="7">
    <location>
        <begin position="175"/>
        <end position="200"/>
    </location>
</feature>
<keyword evidence="4 7" id="KW-0812">Transmembrane</keyword>
<dbReference type="SUPFAM" id="SSF103473">
    <property type="entry name" value="MFS general substrate transporter"/>
    <property type="match status" value="1"/>
</dbReference>
<name>A0A1V9ZVC5_9STRA</name>
<keyword evidence="6 7" id="KW-0472">Membrane</keyword>
<accession>A0A1V9ZVC5</accession>
<evidence type="ECO:0000256" key="2">
    <source>
        <dbReference type="ARBA" id="ARBA00007015"/>
    </source>
</evidence>
<reference evidence="8 9" key="1">
    <citation type="journal article" date="2014" name="Genome Biol. Evol.">
        <title>The secreted proteins of Achlya hypogyna and Thraustotheca clavata identify the ancestral oomycete secretome and reveal gene acquisitions by horizontal gene transfer.</title>
        <authorList>
            <person name="Misner I."/>
            <person name="Blouin N."/>
            <person name="Leonard G."/>
            <person name="Richards T.A."/>
            <person name="Lane C.E."/>
        </authorList>
    </citation>
    <scope>NUCLEOTIDE SEQUENCE [LARGE SCALE GENOMIC DNA]</scope>
    <source>
        <strain evidence="8 9">ATCC 34112</strain>
    </source>
</reference>
<dbReference type="PANTHER" id="PTHR31585">
    <property type="entry name" value="FOLATE-BIOPTERIN TRANSPORTER 1, CHLOROPLASTIC"/>
    <property type="match status" value="1"/>
</dbReference>
<feature type="transmembrane region" description="Helical" evidence="7">
    <location>
        <begin position="512"/>
        <end position="534"/>
    </location>
</feature>
<dbReference type="PANTHER" id="PTHR31585:SF5">
    <property type="entry name" value="RNA-BINDING S4 DOMAIN-CONTAINING PROTEIN"/>
    <property type="match status" value="1"/>
</dbReference>
<feature type="transmembrane region" description="Helical" evidence="7">
    <location>
        <begin position="252"/>
        <end position="272"/>
    </location>
</feature>
<dbReference type="Pfam" id="PF03092">
    <property type="entry name" value="BT1"/>
    <property type="match status" value="1"/>
</dbReference>
<dbReference type="AlphaFoldDB" id="A0A1V9ZVC5"/>
<evidence type="ECO:0000256" key="6">
    <source>
        <dbReference type="ARBA" id="ARBA00023136"/>
    </source>
</evidence>
<gene>
    <name evidence="8" type="ORF">THRCLA_21562</name>
</gene>
<comment type="caution">
    <text evidence="8">The sequence shown here is derived from an EMBL/GenBank/DDBJ whole genome shotgun (WGS) entry which is preliminary data.</text>
</comment>
<comment type="similarity">
    <text evidence="2">Belongs to the major facilitator superfamily. Folate-biopterin transporter (TC 2.A.71) family.</text>
</comment>
<keyword evidence="3" id="KW-0813">Transport</keyword>
<dbReference type="InterPro" id="IPR036259">
    <property type="entry name" value="MFS_trans_sf"/>
</dbReference>
<keyword evidence="9" id="KW-1185">Reference proteome</keyword>
<feature type="transmembrane region" description="Helical" evidence="7">
    <location>
        <begin position="80"/>
        <end position="100"/>
    </location>
</feature>
<proteinExistence type="inferred from homology"/>
<evidence type="ECO:0000256" key="3">
    <source>
        <dbReference type="ARBA" id="ARBA00022448"/>
    </source>
</evidence>
<keyword evidence="5 7" id="KW-1133">Transmembrane helix</keyword>
<dbReference type="OrthoDB" id="754047at2759"/>
<evidence type="ECO:0000256" key="5">
    <source>
        <dbReference type="ARBA" id="ARBA00022989"/>
    </source>
</evidence>
<comment type="subcellular location">
    <subcellularLocation>
        <location evidence="1">Membrane</location>
        <topology evidence="1">Multi-pass membrane protein</topology>
    </subcellularLocation>
</comment>
<feature type="transmembrane region" description="Helical" evidence="7">
    <location>
        <begin position="364"/>
        <end position="385"/>
    </location>
</feature>
<dbReference type="GO" id="GO:0016020">
    <property type="term" value="C:membrane"/>
    <property type="evidence" value="ECO:0007669"/>
    <property type="project" value="UniProtKB-SubCell"/>
</dbReference>
<evidence type="ECO:0000313" key="9">
    <source>
        <dbReference type="Proteomes" id="UP000243217"/>
    </source>
</evidence>
<evidence type="ECO:0000256" key="7">
    <source>
        <dbReference type="SAM" id="Phobius"/>
    </source>
</evidence>
<organism evidence="8 9">
    <name type="scientific">Thraustotheca clavata</name>
    <dbReference type="NCBI Taxonomy" id="74557"/>
    <lineage>
        <taxon>Eukaryota</taxon>
        <taxon>Sar</taxon>
        <taxon>Stramenopiles</taxon>
        <taxon>Oomycota</taxon>
        <taxon>Saprolegniomycetes</taxon>
        <taxon>Saprolegniales</taxon>
        <taxon>Achlyaceae</taxon>
        <taxon>Thraustotheca</taxon>
    </lineage>
</organism>
<evidence type="ECO:0000256" key="1">
    <source>
        <dbReference type="ARBA" id="ARBA00004141"/>
    </source>
</evidence>
<evidence type="ECO:0000256" key="4">
    <source>
        <dbReference type="ARBA" id="ARBA00022692"/>
    </source>
</evidence>
<feature type="transmembrane region" description="Helical" evidence="7">
    <location>
        <begin position="471"/>
        <end position="492"/>
    </location>
</feature>
<dbReference type="Proteomes" id="UP000243217">
    <property type="component" value="Unassembled WGS sequence"/>
</dbReference>
<evidence type="ECO:0000313" key="8">
    <source>
        <dbReference type="EMBL" id="OQS01921.1"/>
    </source>
</evidence>
<dbReference type="STRING" id="74557.A0A1V9ZVC5"/>
<dbReference type="EMBL" id="JNBS01001329">
    <property type="protein sequence ID" value="OQS01921.1"/>
    <property type="molecule type" value="Genomic_DNA"/>
</dbReference>
<feature type="transmembrane region" description="Helical" evidence="7">
    <location>
        <begin position="112"/>
        <end position="133"/>
    </location>
</feature>